<comment type="caution">
    <text evidence="10">The sequence shown here is derived from an EMBL/GenBank/DDBJ whole genome shotgun (WGS) entry which is preliminary data.</text>
</comment>
<feature type="non-terminal residue" evidence="10">
    <location>
        <position position="1"/>
    </location>
</feature>
<dbReference type="Gene3D" id="1.10.730.10">
    <property type="entry name" value="Isoleucyl-tRNA Synthetase, Domain 1"/>
    <property type="match status" value="1"/>
</dbReference>
<dbReference type="InterPro" id="IPR009080">
    <property type="entry name" value="tRNAsynth_Ia_anticodon-bd"/>
</dbReference>
<dbReference type="Pfam" id="PF19303">
    <property type="entry name" value="Anticodon_3"/>
    <property type="match status" value="1"/>
</dbReference>
<protein>
    <submittedName>
        <fullName evidence="10">Class I tRNA ligase family protein</fullName>
    </submittedName>
</protein>
<feature type="domain" description="Methionyl-tRNA synthetase anticodon-binding" evidence="9">
    <location>
        <begin position="99"/>
        <end position="228"/>
    </location>
</feature>
<reference evidence="10" key="2">
    <citation type="journal article" date="2021" name="Microbiome">
        <title>Successional dynamics and alternative stable states in a saline activated sludge microbial community over 9 years.</title>
        <authorList>
            <person name="Wang Y."/>
            <person name="Ye J."/>
            <person name="Ju F."/>
            <person name="Liu L."/>
            <person name="Boyd J.A."/>
            <person name="Deng Y."/>
            <person name="Parks D.H."/>
            <person name="Jiang X."/>
            <person name="Yin X."/>
            <person name="Woodcroft B.J."/>
            <person name="Tyson G.W."/>
            <person name="Hugenholtz P."/>
            <person name="Polz M.F."/>
            <person name="Zhang T."/>
        </authorList>
    </citation>
    <scope>NUCLEOTIDE SEQUENCE</scope>
    <source>
        <strain evidence="10">HKST-UBA01</strain>
    </source>
</reference>
<feature type="domain" description="Methionyl/Leucyl tRNA synthetase" evidence="8">
    <location>
        <begin position="2"/>
        <end position="87"/>
    </location>
</feature>
<dbReference type="InterPro" id="IPR023458">
    <property type="entry name" value="Met-tRNA_ligase_1"/>
</dbReference>
<dbReference type="PANTHER" id="PTHR45765">
    <property type="entry name" value="METHIONINE--TRNA LIGASE"/>
    <property type="match status" value="1"/>
</dbReference>
<evidence type="ECO:0000256" key="4">
    <source>
        <dbReference type="ARBA" id="ARBA00022840"/>
    </source>
</evidence>
<dbReference type="GO" id="GO:0004825">
    <property type="term" value="F:methionine-tRNA ligase activity"/>
    <property type="evidence" value="ECO:0007669"/>
    <property type="project" value="InterPro"/>
</dbReference>
<sequence>TFQLPSQVVANAYLNVKISGAEEKFSKSRGNAIWVGEYLEEMEPDPLRYYLTAIAPESNRTAFEMTDFIQRNNSELLGALGNFVNRVVTFAQRYFDQAVPAAGNRSDRDRQHLARLSEAHTAVTELLETYRFKAALGEVMALARDANAYFNEKAPWAERKTDLAACGTTINLCLLTTRTLATLMAPFLPFSAARTARMLGLSEELPWADAVTELESGHAIGVPELLFRTYPPEGADTSEG</sequence>
<evidence type="ECO:0000259" key="9">
    <source>
        <dbReference type="Pfam" id="PF19303"/>
    </source>
</evidence>
<evidence type="ECO:0000256" key="5">
    <source>
        <dbReference type="ARBA" id="ARBA00022917"/>
    </source>
</evidence>
<keyword evidence="5 7" id="KW-0648">Protein biosynthesis</keyword>
<evidence type="ECO:0000313" key="11">
    <source>
        <dbReference type="Proteomes" id="UP000697710"/>
    </source>
</evidence>
<gene>
    <name evidence="10" type="ORF">KC729_09235</name>
</gene>
<proteinExistence type="inferred from homology"/>
<evidence type="ECO:0000256" key="1">
    <source>
        <dbReference type="ARBA" id="ARBA00008258"/>
    </source>
</evidence>
<evidence type="ECO:0000256" key="7">
    <source>
        <dbReference type="RuleBase" id="RU363039"/>
    </source>
</evidence>
<dbReference type="SUPFAM" id="SSF52374">
    <property type="entry name" value="Nucleotidylyl transferase"/>
    <property type="match status" value="1"/>
</dbReference>
<keyword evidence="3 7" id="KW-0547">Nucleotide-binding</keyword>
<dbReference type="InterPro" id="IPR041872">
    <property type="entry name" value="Anticodon_Met"/>
</dbReference>
<comment type="similarity">
    <text evidence="1">Belongs to the class-I aminoacyl-tRNA synthetase family. MetG type 1 subfamily.</text>
</comment>
<evidence type="ECO:0000259" key="8">
    <source>
        <dbReference type="Pfam" id="PF09334"/>
    </source>
</evidence>
<organism evidence="10 11">
    <name type="scientific">Eiseniibacteriota bacterium</name>
    <dbReference type="NCBI Taxonomy" id="2212470"/>
    <lineage>
        <taxon>Bacteria</taxon>
        <taxon>Candidatus Eiseniibacteriota</taxon>
    </lineage>
</organism>
<dbReference type="EMBL" id="JAGQHR010000249">
    <property type="protein sequence ID" value="MCA9727852.1"/>
    <property type="molecule type" value="Genomic_DNA"/>
</dbReference>
<evidence type="ECO:0000256" key="6">
    <source>
        <dbReference type="ARBA" id="ARBA00023146"/>
    </source>
</evidence>
<dbReference type="InterPro" id="IPR015413">
    <property type="entry name" value="Methionyl/Leucyl_tRNA_Synth"/>
</dbReference>
<name>A0A956M0D9_UNCEI</name>
<dbReference type="InterPro" id="IPR014729">
    <property type="entry name" value="Rossmann-like_a/b/a_fold"/>
</dbReference>
<dbReference type="GO" id="GO:0005524">
    <property type="term" value="F:ATP binding"/>
    <property type="evidence" value="ECO:0007669"/>
    <property type="project" value="UniProtKB-KW"/>
</dbReference>
<keyword evidence="6 7" id="KW-0030">Aminoacyl-tRNA synthetase</keyword>
<evidence type="ECO:0000256" key="2">
    <source>
        <dbReference type="ARBA" id="ARBA00022598"/>
    </source>
</evidence>
<evidence type="ECO:0000313" key="10">
    <source>
        <dbReference type="EMBL" id="MCA9727852.1"/>
    </source>
</evidence>
<dbReference type="Gene3D" id="3.40.50.620">
    <property type="entry name" value="HUPs"/>
    <property type="match status" value="1"/>
</dbReference>
<dbReference type="Proteomes" id="UP000697710">
    <property type="component" value="Unassembled WGS sequence"/>
</dbReference>
<reference evidence="10" key="1">
    <citation type="submission" date="2020-04" db="EMBL/GenBank/DDBJ databases">
        <authorList>
            <person name="Zhang T."/>
        </authorList>
    </citation>
    <scope>NUCLEOTIDE SEQUENCE</scope>
    <source>
        <strain evidence="10">HKST-UBA01</strain>
    </source>
</reference>
<dbReference type="AlphaFoldDB" id="A0A956M0D9"/>
<dbReference type="GO" id="GO:0005829">
    <property type="term" value="C:cytosol"/>
    <property type="evidence" value="ECO:0007669"/>
    <property type="project" value="TreeGrafter"/>
</dbReference>
<dbReference type="PANTHER" id="PTHR45765:SF1">
    <property type="entry name" value="METHIONINE--TRNA LIGASE, CYTOPLASMIC"/>
    <property type="match status" value="1"/>
</dbReference>
<dbReference type="CDD" id="cd07957">
    <property type="entry name" value="Anticodon_Ia_Met"/>
    <property type="match status" value="1"/>
</dbReference>
<evidence type="ECO:0000256" key="3">
    <source>
        <dbReference type="ARBA" id="ARBA00022741"/>
    </source>
</evidence>
<keyword evidence="2 7" id="KW-0436">Ligase</keyword>
<keyword evidence="4 7" id="KW-0067">ATP-binding</keyword>
<dbReference type="SUPFAM" id="SSF47323">
    <property type="entry name" value="Anticodon-binding domain of a subclass of class I aminoacyl-tRNA synthetases"/>
    <property type="match status" value="1"/>
</dbReference>
<dbReference type="Pfam" id="PF09334">
    <property type="entry name" value="tRNA-synt_1g"/>
    <property type="match status" value="1"/>
</dbReference>
<accession>A0A956M0D9</accession>
<dbReference type="GO" id="GO:0006431">
    <property type="term" value="P:methionyl-tRNA aminoacylation"/>
    <property type="evidence" value="ECO:0007669"/>
    <property type="project" value="TreeGrafter"/>
</dbReference>